<proteinExistence type="predicted"/>
<accession>A0ABP1R5D0</accession>
<dbReference type="InterPro" id="IPR001251">
    <property type="entry name" value="CRAL-TRIO_dom"/>
</dbReference>
<dbReference type="PANTHER" id="PTHR10174">
    <property type="entry name" value="ALPHA-TOCOPHEROL TRANSFER PROTEIN-RELATED"/>
    <property type="match status" value="1"/>
</dbReference>
<dbReference type="Proteomes" id="UP001642540">
    <property type="component" value="Unassembled WGS sequence"/>
</dbReference>
<dbReference type="PRINTS" id="PR00180">
    <property type="entry name" value="CRETINALDHBP"/>
</dbReference>
<dbReference type="InterPro" id="IPR036865">
    <property type="entry name" value="CRAL-TRIO_dom_sf"/>
</dbReference>
<evidence type="ECO:0000259" key="1">
    <source>
        <dbReference type="PROSITE" id="PS50191"/>
    </source>
</evidence>
<dbReference type="SMART" id="SM01100">
    <property type="entry name" value="CRAL_TRIO_N"/>
    <property type="match status" value="1"/>
</dbReference>
<dbReference type="SUPFAM" id="SSF46938">
    <property type="entry name" value="CRAL/TRIO N-terminal domain"/>
    <property type="match status" value="1"/>
</dbReference>
<dbReference type="CDD" id="cd00170">
    <property type="entry name" value="SEC14"/>
    <property type="match status" value="1"/>
</dbReference>
<dbReference type="InterPro" id="IPR011074">
    <property type="entry name" value="CRAL/TRIO_N_dom"/>
</dbReference>
<dbReference type="PANTHER" id="PTHR10174:SF208">
    <property type="entry name" value="CRAL-TRIO DOMAIN-CONTAINING PROTEIN DDB_G0278031"/>
    <property type="match status" value="1"/>
</dbReference>
<dbReference type="PROSITE" id="PS50191">
    <property type="entry name" value="CRAL_TRIO"/>
    <property type="match status" value="1"/>
</dbReference>
<keyword evidence="3" id="KW-1185">Reference proteome</keyword>
<dbReference type="Gene3D" id="3.40.525.10">
    <property type="entry name" value="CRAL-TRIO lipid binding domain"/>
    <property type="match status" value="1"/>
</dbReference>
<name>A0ABP1R5D0_9HEXA</name>
<feature type="domain" description="CRAL-TRIO" evidence="1">
    <location>
        <begin position="102"/>
        <end position="255"/>
    </location>
</feature>
<protein>
    <recommendedName>
        <fullName evidence="1">CRAL-TRIO domain-containing protein</fullName>
    </recommendedName>
</protein>
<sequence>MVNLKNEETEAEVTRLMEMREYYEEFSDKQKGSCEVREFLANAFKDDALLLRYLIGRKYRPKHAWETIRSYAEVRFDKYPEMFPATLPPKDFLFRDNEPIFGILKGRDSKGRRIVYFKLNGWDMKKFSLDELIMLTVPIVEKALWDDDCLKNGLVFVHDCSGASFTHARHYTMSIMLRVINIYWFSFPLMFKGAYYVKIPSFLTYIYAMMKPFLPKKLKERILILTPNQGLTDLHERLPPNILPKFLGGNLETNEAVDHQFFEF</sequence>
<dbReference type="InterPro" id="IPR036273">
    <property type="entry name" value="CRAL/TRIO_N_dom_sf"/>
</dbReference>
<dbReference type="SMART" id="SM00516">
    <property type="entry name" value="SEC14"/>
    <property type="match status" value="1"/>
</dbReference>
<dbReference type="EMBL" id="CAXLJM020000053">
    <property type="protein sequence ID" value="CAL8116929.1"/>
    <property type="molecule type" value="Genomic_DNA"/>
</dbReference>
<reference evidence="2 3" key="1">
    <citation type="submission" date="2024-08" db="EMBL/GenBank/DDBJ databases">
        <authorList>
            <person name="Cucini C."/>
            <person name="Frati F."/>
        </authorList>
    </citation>
    <scope>NUCLEOTIDE SEQUENCE [LARGE SCALE GENOMIC DNA]</scope>
</reference>
<gene>
    <name evidence="2" type="ORF">ODALV1_LOCUS17452</name>
</gene>
<evidence type="ECO:0000313" key="2">
    <source>
        <dbReference type="EMBL" id="CAL8116929.1"/>
    </source>
</evidence>
<comment type="caution">
    <text evidence="2">The sequence shown here is derived from an EMBL/GenBank/DDBJ whole genome shotgun (WGS) entry which is preliminary data.</text>
</comment>
<dbReference type="SUPFAM" id="SSF52087">
    <property type="entry name" value="CRAL/TRIO domain"/>
    <property type="match status" value="1"/>
</dbReference>
<organism evidence="2 3">
    <name type="scientific">Orchesella dallaii</name>
    <dbReference type="NCBI Taxonomy" id="48710"/>
    <lineage>
        <taxon>Eukaryota</taxon>
        <taxon>Metazoa</taxon>
        <taxon>Ecdysozoa</taxon>
        <taxon>Arthropoda</taxon>
        <taxon>Hexapoda</taxon>
        <taxon>Collembola</taxon>
        <taxon>Entomobryomorpha</taxon>
        <taxon>Entomobryoidea</taxon>
        <taxon>Orchesellidae</taxon>
        <taxon>Orchesellinae</taxon>
        <taxon>Orchesella</taxon>
    </lineage>
</organism>
<evidence type="ECO:0000313" key="3">
    <source>
        <dbReference type="Proteomes" id="UP001642540"/>
    </source>
</evidence>
<dbReference type="Pfam" id="PF00650">
    <property type="entry name" value="CRAL_TRIO"/>
    <property type="match status" value="1"/>
</dbReference>
<dbReference type="Gene3D" id="1.10.8.20">
    <property type="entry name" value="N-terminal domain of phosphatidylinositol transfer protein sec14p"/>
    <property type="match status" value="1"/>
</dbReference>